<proteinExistence type="predicted"/>
<sequence>MAPSERREQSTIESADSKNGGIDEKEINIGRQISSSTNSGLEITAIDDEKATALQTEGQPDEAKKVSTKGQQTERKEKENSHPAGWTIMRPLRMRAMGGGKSKKDGGATTNANGEAVMRSSSEDDADATKDFKTLETTGTGGSRGLGEVEVMTDMRSDDGLLEDENENERFGVAPTQRANAHEAAVDGVNERQGQGDTTVYKVYKRRWFGLVQLVLLNIIVSWDWLSFSASSKTASEYYDISESAINWLSTGFLFAFVVASPFTIYTLHRGGPKPSIVTASVLILLGNWIRYGATRSGEHGNFGGLMFGQILTGIAQPFVLSAPTRYSDLWFTNRGRVAATAVMSLANPFGGALAQLINPFWATKPSEIPNLVLYVAIISSIASIPAFFIPSHPPTPVSHSGTVPKNPLIPSLKILFTSPEFYMIMIPFVFYVGLFNSISSLLNQMLEPYSFSESDAGIAGALLIVVGLVTSAITSPIIDKTKSFLLAIKLQVPIVALAYLAFTFAPQTRTLAAPYAILSILGAASFSLVPVVLEYIIEITHPVSPEVTSTILWTGGQLLGGIFIVVSDALKAPGGERDGPVDDGTTRPPGNLYKALVFQCVMGVFVVPFPLALGLFGRGSKIKMRRIEADRERERLGLAGGGREGGSLA</sequence>
<feature type="compositionally biased region" description="Basic and acidic residues" evidence="5">
    <location>
        <begin position="1"/>
        <end position="10"/>
    </location>
</feature>
<feature type="region of interest" description="Disordered" evidence="5">
    <location>
        <begin position="1"/>
        <end position="83"/>
    </location>
</feature>
<evidence type="ECO:0000256" key="5">
    <source>
        <dbReference type="SAM" id="MobiDB-lite"/>
    </source>
</evidence>
<keyword evidence="2 6" id="KW-0812">Transmembrane</keyword>
<evidence type="ECO:0000256" key="4">
    <source>
        <dbReference type="ARBA" id="ARBA00023136"/>
    </source>
</evidence>
<dbReference type="SUPFAM" id="SSF103473">
    <property type="entry name" value="MFS general substrate transporter"/>
    <property type="match status" value="1"/>
</dbReference>
<dbReference type="AlphaFoldDB" id="A0A9N9Q483"/>
<keyword evidence="8" id="KW-1185">Reference proteome</keyword>
<keyword evidence="3 6" id="KW-1133">Transmembrane helix</keyword>
<feature type="compositionally biased region" description="Basic and acidic residues" evidence="5">
    <location>
        <begin position="72"/>
        <end position="81"/>
    </location>
</feature>
<name>A0A9N9Q483_9HELO</name>
<evidence type="ECO:0000313" key="8">
    <source>
        <dbReference type="Proteomes" id="UP000701801"/>
    </source>
</evidence>
<dbReference type="PANTHER" id="PTHR10924">
    <property type="entry name" value="MAJOR FACILITATOR SUPERFAMILY PROTEIN-RELATED"/>
    <property type="match status" value="1"/>
</dbReference>
<comment type="caution">
    <text evidence="7">The sequence shown here is derived from an EMBL/GenBank/DDBJ whole genome shotgun (WGS) entry which is preliminary data.</text>
</comment>
<dbReference type="InterPro" id="IPR036259">
    <property type="entry name" value="MFS_trans_sf"/>
</dbReference>
<organism evidence="7 8">
    <name type="scientific">Hymenoscyphus albidus</name>
    <dbReference type="NCBI Taxonomy" id="595503"/>
    <lineage>
        <taxon>Eukaryota</taxon>
        <taxon>Fungi</taxon>
        <taxon>Dikarya</taxon>
        <taxon>Ascomycota</taxon>
        <taxon>Pezizomycotina</taxon>
        <taxon>Leotiomycetes</taxon>
        <taxon>Helotiales</taxon>
        <taxon>Helotiaceae</taxon>
        <taxon>Hymenoscyphus</taxon>
    </lineage>
</organism>
<feature type="region of interest" description="Disordered" evidence="5">
    <location>
        <begin position="98"/>
        <end position="127"/>
    </location>
</feature>
<keyword evidence="4 6" id="KW-0472">Membrane</keyword>
<feature type="transmembrane region" description="Helical" evidence="6">
    <location>
        <begin position="246"/>
        <end position="268"/>
    </location>
</feature>
<dbReference type="PANTHER" id="PTHR10924:SF6">
    <property type="entry name" value="SOLUTE CARRIER FAMILY 49 MEMBER A3"/>
    <property type="match status" value="1"/>
</dbReference>
<feature type="transmembrane region" description="Helical" evidence="6">
    <location>
        <begin position="485"/>
        <end position="505"/>
    </location>
</feature>
<protein>
    <recommendedName>
        <fullName evidence="9">Major facilitator superfamily (MFS) profile domain-containing protein</fullName>
    </recommendedName>
</protein>
<dbReference type="GO" id="GO:0016020">
    <property type="term" value="C:membrane"/>
    <property type="evidence" value="ECO:0007669"/>
    <property type="project" value="UniProtKB-SubCell"/>
</dbReference>
<dbReference type="InterPro" id="IPR011701">
    <property type="entry name" value="MFS"/>
</dbReference>
<dbReference type="Gene3D" id="1.20.1250.20">
    <property type="entry name" value="MFS general substrate transporter like domains"/>
    <property type="match status" value="2"/>
</dbReference>
<gene>
    <name evidence="7" type="ORF">HYALB_00001366</name>
</gene>
<evidence type="ECO:0000313" key="7">
    <source>
        <dbReference type="EMBL" id="CAG8972946.1"/>
    </source>
</evidence>
<dbReference type="GO" id="GO:0022857">
    <property type="term" value="F:transmembrane transporter activity"/>
    <property type="evidence" value="ECO:0007669"/>
    <property type="project" value="InterPro"/>
</dbReference>
<reference evidence="7" key="1">
    <citation type="submission" date="2021-07" db="EMBL/GenBank/DDBJ databases">
        <authorList>
            <person name="Durling M."/>
        </authorList>
    </citation>
    <scope>NUCLEOTIDE SEQUENCE</scope>
</reference>
<evidence type="ECO:0000256" key="3">
    <source>
        <dbReference type="ARBA" id="ARBA00022989"/>
    </source>
</evidence>
<dbReference type="Pfam" id="PF07690">
    <property type="entry name" value="MFS_1"/>
    <property type="match status" value="1"/>
</dbReference>
<accession>A0A9N9Q483</accession>
<dbReference type="OrthoDB" id="422206at2759"/>
<feature type="transmembrane region" description="Helical" evidence="6">
    <location>
        <begin position="597"/>
        <end position="617"/>
    </location>
</feature>
<dbReference type="InterPro" id="IPR049680">
    <property type="entry name" value="FLVCR1-2_SLC49-like"/>
</dbReference>
<dbReference type="EMBL" id="CAJVRM010000057">
    <property type="protein sequence ID" value="CAG8972946.1"/>
    <property type="molecule type" value="Genomic_DNA"/>
</dbReference>
<dbReference type="Proteomes" id="UP000701801">
    <property type="component" value="Unassembled WGS sequence"/>
</dbReference>
<feature type="compositionally biased region" description="Polar residues" evidence="5">
    <location>
        <begin position="31"/>
        <end position="41"/>
    </location>
</feature>
<evidence type="ECO:0000256" key="1">
    <source>
        <dbReference type="ARBA" id="ARBA00004141"/>
    </source>
</evidence>
<evidence type="ECO:0000256" key="2">
    <source>
        <dbReference type="ARBA" id="ARBA00022692"/>
    </source>
</evidence>
<feature type="transmembrane region" description="Helical" evidence="6">
    <location>
        <begin position="372"/>
        <end position="390"/>
    </location>
</feature>
<feature type="transmembrane region" description="Helical" evidence="6">
    <location>
        <begin position="517"/>
        <end position="538"/>
    </location>
</feature>
<evidence type="ECO:0008006" key="9">
    <source>
        <dbReference type="Google" id="ProtNLM"/>
    </source>
</evidence>
<feature type="transmembrane region" description="Helical" evidence="6">
    <location>
        <begin position="459"/>
        <end position="479"/>
    </location>
</feature>
<feature type="transmembrane region" description="Helical" evidence="6">
    <location>
        <begin position="422"/>
        <end position="447"/>
    </location>
</feature>
<feature type="transmembrane region" description="Helical" evidence="6">
    <location>
        <begin position="208"/>
        <end position="226"/>
    </location>
</feature>
<comment type="subcellular location">
    <subcellularLocation>
        <location evidence="1">Membrane</location>
        <topology evidence="1">Multi-pass membrane protein</topology>
    </subcellularLocation>
</comment>
<evidence type="ECO:0000256" key="6">
    <source>
        <dbReference type="SAM" id="Phobius"/>
    </source>
</evidence>